<dbReference type="OrthoDB" id="7225427at2"/>
<dbReference type="Gene3D" id="3.30.110.170">
    <property type="entry name" value="Protein of unknown function (DUF541), domain 1"/>
    <property type="match status" value="1"/>
</dbReference>
<gene>
    <name evidence="2" type="ORF">A0U92_10650</name>
</gene>
<dbReference type="Proteomes" id="UP000188937">
    <property type="component" value="Chromosome"/>
</dbReference>
<name>A0A1U9KHE6_ACEAC</name>
<evidence type="ECO:0000313" key="3">
    <source>
        <dbReference type="Proteomes" id="UP000188937"/>
    </source>
</evidence>
<dbReference type="GO" id="GO:0006974">
    <property type="term" value="P:DNA damage response"/>
    <property type="evidence" value="ECO:0007669"/>
    <property type="project" value="TreeGrafter"/>
</dbReference>
<evidence type="ECO:0000313" key="2">
    <source>
        <dbReference type="EMBL" id="AQS85167.1"/>
    </source>
</evidence>
<dbReference type="KEGG" id="aace:A0U92_10650"/>
<protein>
    <recommendedName>
        <fullName evidence="4">SIMPL domain-containing protein</fullName>
    </recommendedName>
</protein>
<dbReference type="RefSeq" id="WP_077813213.1">
    <property type="nucleotide sequence ID" value="NZ_CP014692.1"/>
</dbReference>
<proteinExistence type="predicted"/>
<keyword evidence="1" id="KW-0732">Signal</keyword>
<evidence type="ECO:0000256" key="1">
    <source>
        <dbReference type="SAM" id="SignalP"/>
    </source>
</evidence>
<sequence length="235" mass="24697">MSHSKSSYIAVSGLALLAGLAHGTVASAADPEIHDGSTRLNVTGTGSVDAAPDLLTATLLIQNEAVKAVDAQAKTNDAAHAAVTKAEKVAGVTVLTDSYDVSENRKDNKPSSWTARQTIQIKAKDASALLDLVGRLQANGLLLEGVSWSLSPEHQKELHRQAEKKAVDDLRSRSSEIANDLGLKVSSIASISVDEPLTVRPVAFMARAAMAAPTMRSEDQTVTANIQATVILKPQ</sequence>
<dbReference type="Pfam" id="PF04402">
    <property type="entry name" value="SIMPL"/>
    <property type="match status" value="1"/>
</dbReference>
<dbReference type="InterPro" id="IPR007497">
    <property type="entry name" value="SIMPL/DUF541"/>
</dbReference>
<dbReference type="PANTHER" id="PTHR34387">
    <property type="entry name" value="SLR1258 PROTEIN"/>
    <property type="match status" value="1"/>
</dbReference>
<accession>A0A1U9KHE6</accession>
<dbReference type="EMBL" id="CP014692">
    <property type="protein sequence ID" value="AQS85167.1"/>
    <property type="molecule type" value="Genomic_DNA"/>
</dbReference>
<feature type="chain" id="PRO_5013250966" description="SIMPL domain-containing protein" evidence="1">
    <location>
        <begin position="29"/>
        <end position="235"/>
    </location>
</feature>
<feature type="signal peptide" evidence="1">
    <location>
        <begin position="1"/>
        <end position="28"/>
    </location>
</feature>
<dbReference type="InterPro" id="IPR052022">
    <property type="entry name" value="26kDa_periplasmic_antigen"/>
</dbReference>
<organism evidence="2 3">
    <name type="scientific">Acetobacter aceti</name>
    <dbReference type="NCBI Taxonomy" id="435"/>
    <lineage>
        <taxon>Bacteria</taxon>
        <taxon>Pseudomonadati</taxon>
        <taxon>Pseudomonadota</taxon>
        <taxon>Alphaproteobacteria</taxon>
        <taxon>Acetobacterales</taxon>
        <taxon>Acetobacteraceae</taxon>
        <taxon>Acetobacter</taxon>
        <taxon>Acetobacter subgen. Acetobacter</taxon>
    </lineage>
</organism>
<evidence type="ECO:0008006" key="4">
    <source>
        <dbReference type="Google" id="ProtNLM"/>
    </source>
</evidence>
<reference evidence="2 3" key="1">
    <citation type="submission" date="2016-03" db="EMBL/GenBank/DDBJ databases">
        <title>Acetic acid bacteria sequencing.</title>
        <authorList>
            <person name="Brandt J."/>
            <person name="Jakob F."/>
            <person name="Vogel R.F."/>
        </authorList>
    </citation>
    <scope>NUCLEOTIDE SEQUENCE [LARGE SCALE GENOMIC DNA]</scope>
    <source>
        <strain evidence="2 3">TMW2.1153</strain>
    </source>
</reference>
<dbReference type="STRING" id="435.A0U92_10650"/>
<keyword evidence="3" id="KW-1185">Reference proteome</keyword>
<dbReference type="Gene3D" id="3.30.70.2970">
    <property type="entry name" value="Protein of unknown function (DUF541), domain 2"/>
    <property type="match status" value="1"/>
</dbReference>
<dbReference type="PANTHER" id="PTHR34387:SF2">
    <property type="entry name" value="SLR1258 PROTEIN"/>
    <property type="match status" value="1"/>
</dbReference>
<dbReference type="AlphaFoldDB" id="A0A1U9KHE6"/>